<reference evidence="1 2" key="1">
    <citation type="submission" date="2016-10" db="EMBL/GenBank/DDBJ databases">
        <authorList>
            <person name="de Groot N.N."/>
        </authorList>
    </citation>
    <scope>NUCLEOTIDE SEQUENCE [LARGE SCALE GENOMIC DNA]</scope>
    <source>
        <strain evidence="1 2">DSM 45514</strain>
    </source>
</reference>
<evidence type="ECO:0000313" key="1">
    <source>
        <dbReference type="EMBL" id="SDC39546.1"/>
    </source>
</evidence>
<evidence type="ECO:0000313" key="2">
    <source>
        <dbReference type="Proteomes" id="UP000199387"/>
    </source>
</evidence>
<proteinExistence type="predicted"/>
<name>A0A1G6LAF2_9BACL</name>
<dbReference type="Proteomes" id="UP000199387">
    <property type="component" value="Unassembled WGS sequence"/>
</dbReference>
<keyword evidence="2" id="KW-1185">Reference proteome</keyword>
<accession>A0A1G6LAF2</accession>
<protein>
    <submittedName>
        <fullName evidence="1">Uncharacterized protein</fullName>
    </submittedName>
</protein>
<organism evidence="1 2">
    <name type="scientific">Melghirimyces thermohalophilus</name>
    <dbReference type="NCBI Taxonomy" id="1236220"/>
    <lineage>
        <taxon>Bacteria</taxon>
        <taxon>Bacillati</taxon>
        <taxon>Bacillota</taxon>
        <taxon>Bacilli</taxon>
        <taxon>Bacillales</taxon>
        <taxon>Thermoactinomycetaceae</taxon>
        <taxon>Melghirimyces</taxon>
    </lineage>
</organism>
<dbReference type="AlphaFoldDB" id="A0A1G6LAF2"/>
<dbReference type="EMBL" id="FMZA01000007">
    <property type="protein sequence ID" value="SDC39546.1"/>
    <property type="molecule type" value="Genomic_DNA"/>
</dbReference>
<sequence length="58" mass="7086">MFRRSRTYRRNLVRRTGKRVRWCENKEYRPIMAGIPGQRKMMVKEGERLGRVTFLNSI</sequence>
<gene>
    <name evidence="1" type="ORF">SAMN04488112_107105</name>
</gene>